<evidence type="ECO:0000313" key="4">
    <source>
        <dbReference type="Proteomes" id="UP000748308"/>
    </source>
</evidence>
<protein>
    <recommendedName>
        <fullName evidence="2">C4-type zinc ribbon domain-containing protein</fullName>
    </recommendedName>
</protein>
<sequence>MEARREQVAILQELMEADERLRELKRRVDAQAAEKQRRRSEADLVAGALARDKERLAAAEKRRRDATREVEIAQAHKRDSEKKLSAVKTNEEYRALLKEIAAAEEKTRALEEAILRTLEEEETARRAGAAVAVELREKEQAAAEEAGRFESELTAAREEQQGLLARRAEFVARLPAGARAKYERLWSSKGDTAIVPVEGGACGGCHYRLPPQTVNEVRAGERMMLCEGCGRILVWSEPR</sequence>
<proteinExistence type="predicted"/>
<feature type="domain" description="C4-type zinc ribbon" evidence="2">
    <location>
        <begin position="201"/>
        <end position="233"/>
    </location>
</feature>
<dbReference type="InterPro" id="IPR052376">
    <property type="entry name" value="Oxidative_Scav/Glycosyltrans"/>
</dbReference>
<dbReference type="Proteomes" id="UP000748308">
    <property type="component" value="Unassembled WGS sequence"/>
</dbReference>
<reference evidence="3" key="1">
    <citation type="submission" date="2019-03" db="EMBL/GenBank/DDBJ databases">
        <title>Lake Tanganyika Metagenome-Assembled Genomes (MAGs).</title>
        <authorList>
            <person name="Tran P."/>
        </authorList>
    </citation>
    <scope>NUCLEOTIDE SEQUENCE</scope>
    <source>
        <strain evidence="3">M_DeepCast_400m_m2_100</strain>
    </source>
</reference>
<evidence type="ECO:0000259" key="2">
    <source>
        <dbReference type="Pfam" id="PF02591"/>
    </source>
</evidence>
<dbReference type="EMBL" id="VGIY01000080">
    <property type="protein sequence ID" value="MBM3317139.1"/>
    <property type="molecule type" value="Genomic_DNA"/>
</dbReference>
<dbReference type="PANTHER" id="PTHR39082:SF1">
    <property type="entry name" value="SCAVENGER RECEPTOR CLASS A MEMBER 3"/>
    <property type="match status" value="1"/>
</dbReference>
<organism evidence="3 4">
    <name type="scientific">Eiseniibacteriota bacterium</name>
    <dbReference type="NCBI Taxonomy" id="2212470"/>
    <lineage>
        <taxon>Bacteria</taxon>
        <taxon>Candidatus Eiseniibacteriota</taxon>
    </lineage>
</organism>
<dbReference type="PANTHER" id="PTHR39082">
    <property type="entry name" value="PHOSPHOLIPASE C-BETA-2-RELATED"/>
    <property type="match status" value="1"/>
</dbReference>
<dbReference type="AlphaFoldDB" id="A0A937XAQ4"/>
<accession>A0A937XAQ4</accession>
<dbReference type="InterPro" id="IPR003743">
    <property type="entry name" value="Zf-RING_7"/>
</dbReference>
<dbReference type="Gene3D" id="1.10.287.1490">
    <property type="match status" value="1"/>
</dbReference>
<comment type="caution">
    <text evidence="3">The sequence shown here is derived from an EMBL/GenBank/DDBJ whole genome shotgun (WGS) entry which is preliminary data.</text>
</comment>
<gene>
    <name evidence="3" type="ORF">FJY75_04730</name>
</gene>
<feature type="region of interest" description="Disordered" evidence="1">
    <location>
        <begin position="56"/>
        <end position="84"/>
    </location>
</feature>
<dbReference type="Pfam" id="PF02591">
    <property type="entry name" value="Zn_ribbon_9"/>
    <property type="match status" value="1"/>
</dbReference>
<evidence type="ECO:0000256" key="1">
    <source>
        <dbReference type="SAM" id="MobiDB-lite"/>
    </source>
</evidence>
<evidence type="ECO:0000313" key="3">
    <source>
        <dbReference type="EMBL" id="MBM3317139.1"/>
    </source>
</evidence>
<name>A0A937XAQ4_UNCEI</name>